<dbReference type="PaxDb" id="65489-OBART01G26810.1"/>
<dbReference type="AlphaFoldDB" id="A0A0D3ESK7"/>
<keyword evidence="2" id="KW-0812">Transmembrane</keyword>
<feature type="transmembrane region" description="Helical" evidence="2">
    <location>
        <begin position="92"/>
        <end position="118"/>
    </location>
</feature>
<organism evidence="3">
    <name type="scientific">Oryza barthii</name>
    <dbReference type="NCBI Taxonomy" id="65489"/>
    <lineage>
        <taxon>Eukaryota</taxon>
        <taxon>Viridiplantae</taxon>
        <taxon>Streptophyta</taxon>
        <taxon>Embryophyta</taxon>
        <taxon>Tracheophyta</taxon>
        <taxon>Spermatophyta</taxon>
        <taxon>Magnoliopsida</taxon>
        <taxon>Liliopsida</taxon>
        <taxon>Poales</taxon>
        <taxon>Poaceae</taxon>
        <taxon>BOP clade</taxon>
        <taxon>Oryzoideae</taxon>
        <taxon>Oryzeae</taxon>
        <taxon>Oryzinae</taxon>
        <taxon>Oryza</taxon>
    </lineage>
</organism>
<reference evidence="3" key="2">
    <citation type="submission" date="2015-03" db="UniProtKB">
        <authorList>
            <consortium name="EnsemblPlants"/>
        </authorList>
    </citation>
    <scope>IDENTIFICATION</scope>
</reference>
<proteinExistence type="predicted"/>
<reference evidence="3" key="1">
    <citation type="journal article" date="2009" name="Rice">
        <title>De Novo Next Generation Sequencing of Plant Genomes.</title>
        <authorList>
            <person name="Rounsley S."/>
            <person name="Marri P.R."/>
            <person name="Yu Y."/>
            <person name="He R."/>
            <person name="Sisneros N."/>
            <person name="Goicoechea J.L."/>
            <person name="Lee S.J."/>
            <person name="Angelova A."/>
            <person name="Kudrna D."/>
            <person name="Luo M."/>
            <person name="Affourtit J."/>
            <person name="Desany B."/>
            <person name="Knight J."/>
            <person name="Niazi F."/>
            <person name="Egholm M."/>
            <person name="Wing R.A."/>
        </authorList>
    </citation>
    <scope>NUCLEOTIDE SEQUENCE [LARGE SCALE GENOMIC DNA]</scope>
    <source>
        <strain evidence="3">cv. IRGC 105608</strain>
    </source>
</reference>
<keyword evidence="4" id="KW-1185">Reference proteome</keyword>
<keyword evidence="2" id="KW-0472">Membrane</keyword>
<feature type="region of interest" description="Disordered" evidence="1">
    <location>
        <begin position="1"/>
        <end position="36"/>
    </location>
</feature>
<dbReference type="HOGENOM" id="CLU_2041609_0_0_1"/>
<dbReference type="EnsemblPlants" id="OBART01G26810.1">
    <property type="protein sequence ID" value="OBART01G26810.1"/>
    <property type="gene ID" value="OBART01G26810"/>
</dbReference>
<evidence type="ECO:0000313" key="3">
    <source>
        <dbReference type="EnsemblPlants" id="OBART01G26810.1"/>
    </source>
</evidence>
<accession>A0A0D3ESK7</accession>
<feature type="compositionally biased region" description="Polar residues" evidence="1">
    <location>
        <begin position="1"/>
        <end position="11"/>
    </location>
</feature>
<evidence type="ECO:0000313" key="4">
    <source>
        <dbReference type="Proteomes" id="UP000026960"/>
    </source>
</evidence>
<protein>
    <submittedName>
        <fullName evidence="3">Uncharacterized protein</fullName>
    </submittedName>
</protein>
<sequence>MSQLHGFSSTRNRIRLSVVRPPPPPRPSASSDSGRCSSVLSRVLDPHPSDSHQSTPGEAVTLSPATALLARGSIQHLSLLGSWGRSKLFFHYILEGCNLLTGVLNFSYTLVMMVSLIWCRY</sequence>
<dbReference type="Gramene" id="OBART01G26810.1">
    <property type="protein sequence ID" value="OBART01G26810.1"/>
    <property type="gene ID" value="OBART01G26810"/>
</dbReference>
<evidence type="ECO:0000256" key="1">
    <source>
        <dbReference type="SAM" id="MobiDB-lite"/>
    </source>
</evidence>
<keyword evidence="2" id="KW-1133">Transmembrane helix</keyword>
<name>A0A0D3ESK7_9ORYZ</name>
<dbReference type="Proteomes" id="UP000026960">
    <property type="component" value="Chromosome 1"/>
</dbReference>
<evidence type="ECO:0000256" key="2">
    <source>
        <dbReference type="SAM" id="Phobius"/>
    </source>
</evidence>